<protein>
    <submittedName>
        <fullName evidence="2">Uncharacterized protein</fullName>
    </submittedName>
</protein>
<sequence length="88" mass="10123">MSNNKLSQHLFYNTRIRRCKPLVDPITDAPSRSATLALSRRDQVNQTFSFFHVRDQTKQVVRPRPTRRTISSQPPSLFGGPNLHSISF</sequence>
<accession>A0A3P6GWQ0</accession>
<reference evidence="2" key="1">
    <citation type="submission" date="2018-11" db="EMBL/GenBank/DDBJ databases">
        <authorList>
            <consortium name="Genoscope - CEA"/>
            <person name="William W."/>
        </authorList>
    </citation>
    <scope>NUCLEOTIDE SEQUENCE</scope>
</reference>
<organism evidence="2">
    <name type="scientific">Brassica oleracea</name>
    <name type="common">Wild cabbage</name>
    <dbReference type="NCBI Taxonomy" id="3712"/>
    <lineage>
        <taxon>Eukaryota</taxon>
        <taxon>Viridiplantae</taxon>
        <taxon>Streptophyta</taxon>
        <taxon>Embryophyta</taxon>
        <taxon>Tracheophyta</taxon>
        <taxon>Spermatophyta</taxon>
        <taxon>Magnoliopsida</taxon>
        <taxon>eudicotyledons</taxon>
        <taxon>Gunneridae</taxon>
        <taxon>Pentapetalae</taxon>
        <taxon>rosids</taxon>
        <taxon>malvids</taxon>
        <taxon>Brassicales</taxon>
        <taxon>Brassicaceae</taxon>
        <taxon>Brassiceae</taxon>
        <taxon>Brassica</taxon>
    </lineage>
</organism>
<name>A0A3P6GWQ0_BRAOL</name>
<dbReference type="EMBL" id="LR031880">
    <property type="protein sequence ID" value="VDD62334.1"/>
    <property type="molecule type" value="Genomic_DNA"/>
</dbReference>
<evidence type="ECO:0000313" key="2">
    <source>
        <dbReference type="EMBL" id="VDD62334.1"/>
    </source>
</evidence>
<dbReference type="AlphaFoldDB" id="A0A3P6GWQ0"/>
<proteinExistence type="predicted"/>
<feature type="region of interest" description="Disordered" evidence="1">
    <location>
        <begin position="59"/>
        <end position="88"/>
    </location>
</feature>
<gene>
    <name evidence="2" type="ORF">BOLC6T37787H</name>
</gene>
<evidence type="ECO:0000256" key="1">
    <source>
        <dbReference type="SAM" id="MobiDB-lite"/>
    </source>
</evidence>